<organism evidence="9 10">
    <name type="scientific">Ostreococcus tauri</name>
    <name type="common">Marine green alga</name>
    <dbReference type="NCBI Taxonomy" id="70448"/>
    <lineage>
        <taxon>Eukaryota</taxon>
        <taxon>Viridiplantae</taxon>
        <taxon>Chlorophyta</taxon>
        <taxon>Mamiellophyceae</taxon>
        <taxon>Mamiellales</taxon>
        <taxon>Bathycoccaceae</taxon>
        <taxon>Ostreococcus</taxon>
    </lineage>
</organism>
<dbReference type="FunCoup" id="A0A090M5Q4">
    <property type="interactions" value="1474"/>
</dbReference>
<evidence type="ECO:0000256" key="4">
    <source>
        <dbReference type="ARBA" id="ARBA00022705"/>
    </source>
</evidence>
<dbReference type="InterPro" id="IPR008591">
    <property type="entry name" value="GINS_Sld5"/>
</dbReference>
<dbReference type="InterPro" id="IPR021151">
    <property type="entry name" value="GINS_A"/>
</dbReference>
<dbReference type="GO" id="GO:0000811">
    <property type="term" value="C:GINS complex"/>
    <property type="evidence" value="ECO:0007669"/>
    <property type="project" value="TreeGrafter"/>
</dbReference>
<dbReference type="GeneID" id="9834172"/>
<dbReference type="InterPro" id="IPR038749">
    <property type="entry name" value="Sld5_GINS_A"/>
</dbReference>
<evidence type="ECO:0000259" key="8">
    <source>
        <dbReference type="Pfam" id="PF16922"/>
    </source>
</evidence>
<reference evidence="10" key="1">
    <citation type="journal article" date="2006" name="Proc. Natl. Acad. Sci. U.S.A.">
        <title>Genome analysis of the smallest free-living eukaryote Ostreococcus tauri unveils many unique features.</title>
        <authorList>
            <person name="Derelle E."/>
            <person name="Ferraz C."/>
            <person name="Rombauts S."/>
            <person name="Rouze P."/>
            <person name="Worden A.Z."/>
            <person name="Robbens S."/>
            <person name="Partensky F."/>
            <person name="Degroeve S."/>
            <person name="Echeynie S."/>
            <person name="Cooke R."/>
            <person name="Saeys Y."/>
            <person name="Wuyts J."/>
            <person name="Jabbari K."/>
            <person name="Bowler C."/>
            <person name="Panaud O."/>
            <person name="Piegu B."/>
            <person name="Ball S.G."/>
            <person name="Ral J.-P."/>
            <person name="Bouget F.-Y."/>
            <person name="Piganeau G."/>
            <person name="De Baets B."/>
            <person name="Picard A."/>
            <person name="Delseny M."/>
            <person name="Demaille J."/>
            <person name="Van de Peer Y."/>
            <person name="Moreau H."/>
        </authorList>
    </citation>
    <scope>NUCLEOTIDE SEQUENCE [LARGE SCALE GENOMIC DNA]</scope>
    <source>
        <strain evidence="10">OTTH 0595 / CCAP 157/2 / RCC745</strain>
    </source>
</reference>
<comment type="similarity">
    <text evidence="2">Belongs to the GINS4/SLD5 family.</text>
</comment>
<dbReference type="Proteomes" id="UP000009170">
    <property type="component" value="Unassembled WGS sequence"/>
</dbReference>
<dbReference type="PANTHER" id="PTHR21206:SF0">
    <property type="entry name" value="DNA REPLICATION COMPLEX GINS PROTEIN SLD5"/>
    <property type="match status" value="1"/>
</dbReference>
<reference evidence="9 10" key="2">
    <citation type="journal article" date="2014" name="BMC Genomics">
        <title>An improved genome of the model marine alga Ostreococcus tauri unfolds by assessing Illumina de novo assemblies.</title>
        <authorList>
            <person name="Blanc-Mathieu R."/>
            <person name="Verhelst B."/>
            <person name="Derelle E."/>
            <person name="Rombauts S."/>
            <person name="Bouget F.Y."/>
            <person name="Carre I."/>
            <person name="Chateau A."/>
            <person name="Eyre-Walker A."/>
            <person name="Grimsley N."/>
            <person name="Moreau H."/>
            <person name="Piegu B."/>
            <person name="Rivals E."/>
            <person name="Schackwitz W."/>
            <person name="Van de Peer Y."/>
            <person name="Piganeau G."/>
        </authorList>
    </citation>
    <scope>NUCLEOTIDE SEQUENCE [LARGE SCALE GENOMIC DNA]</scope>
    <source>
        <strain evidence="10">OTTH 0595 / CCAP 157/2 / RCC745</strain>
    </source>
</reference>
<dbReference type="InParanoid" id="A0A090M5Q4"/>
<dbReference type="SUPFAM" id="SSF160059">
    <property type="entry name" value="PriA/YqbF domain"/>
    <property type="match status" value="1"/>
</dbReference>
<evidence type="ECO:0000313" key="9">
    <source>
        <dbReference type="EMBL" id="CEF97419.1"/>
    </source>
</evidence>
<evidence type="ECO:0000256" key="2">
    <source>
        <dbReference type="ARBA" id="ARBA00008187"/>
    </source>
</evidence>
<evidence type="ECO:0000256" key="6">
    <source>
        <dbReference type="SAM" id="MobiDB-lite"/>
    </source>
</evidence>
<evidence type="ECO:0000259" key="7">
    <source>
        <dbReference type="Pfam" id="PF05916"/>
    </source>
</evidence>
<dbReference type="Gene3D" id="1.20.58.1030">
    <property type="match status" value="1"/>
</dbReference>
<dbReference type="AlphaFoldDB" id="A0A090M5Q4"/>
<accession>A0A090M5Q4</accession>
<keyword evidence="10" id="KW-1185">Reference proteome</keyword>
<feature type="domain" description="DNA replication complex GINS protein SLD5 C-terminal" evidence="8">
    <location>
        <begin position="211"/>
        <end position="255"/>
    </location>
</feature>
<keyword evidence="4" id="KW-0235">DNA replication</keyword>
<dbReference type="GO" id="GO:0000727">
    <property type="term" value="P:double-strand break repair via break-induced replication"/>
    <property type="evidence" value="ECO:0007669"/>
    <property type="project" value="TreeGrafter"/>
</dbReference>
<dbReference type="Pfam" id="PF05916">
    <property type="entry name" value="Sld5"/>
    <property type="match status" value="1"/>
</dbReference>
<evidence type="ECO:0000313" key="10">
    <source>
        <dbReference type="Proteomes" id="UP000009170"/>
    </source>
</evidence>
<comment type="subcellular location">
    <subcellularLocation>
        <location evidence="1">Nucleus</location>
    </subcellularLocation>
</comment>
<name>A0A090M5Q4_OSTTA</name>
<dbReference type="GO" id="GO:0006261">
    <property type="term" value="P:DNA-templated DNA replication"/>
    <property type="evidence" value="ECO:0007669"/>
    <property type="project" value="InterPro"/>
</dbReference>
<dbReference type="InterPro" id="IPR036224">
    <property type="entry name" value="GINS_bundle-like_dom_sf"/>
</dbReference>
<dbReference type="EMBL" id="CAID01000004">
    <property type="protein sequence ID" value="CEF97419.1"/>
    <property type="molecule type" value="Genomic_DNA"/>
</dbReference>
<feature type="domain" description="GINS subunit" evidence="7">
    <location>
        <begin position="116"/>
        <end position="178"/>
    </location>
</feature>
<proteinExistence type="inferred from homology"/>
<dbReference type="CDD" id="cd21692">
    <property type="entry name" value="GINS_B_Sld5"/>
    <property type="match status" value="1"/>
</dbReference>
<dbReference type="STRING" id="70448.A0A090M5Q4"/>
<evidence type="ECO:0000256" key="3">
    <source>
        <dbReference type="ARBA" id="ARBA00014804"/>
    </source>
</evidence>
<keyword evidence="5" id="KW-0539">Nucleus</keyword>
<dbReference type="CDD" id="cd11711">
    <property type="entry name" value="GINS_A_Sld5"/>
    <property type="match status" value="1"/>
</dbReference>
<dbReference type="KEGG" id="ota:OT_ostta04g00390"/>
<evidence type="ECO:0000256" key="5">
    <source>
        <dbReference type="ARBA" id="ARBA00023242"/>
    </source>
</evidence>
<feature type="region of interest" description="Disordered" evidence="6">
    <location>
        <begin position="1"/>
        <end position="35"/>
    </location>
</feature>
<sequence length="265" mass="30392">MADDDGYGFHLGHDDDDAVEPSAYAPEGEDDADGLDERTMNLDEGFEPTTSAVMMLKRAWVLERLCPEMRAYAASTFEDVRTRTDARVEQLERRARERAESGGGGAEEESEKLMDHLMWIEVNRVRYIMREYLRTRLHKIETHALHVLTDADTFAKLSEAEQKFAEGYIEALQGHFEDVLKDLPEGYRDMMVEYSGEADEEATAQKMIPKPNLDAFVIFRMREDVPNFVQPNGETIELERGQVMLAQYSRFRDLLAFDPPKAELV</sequence>
<evidence type="ECO:0000256" key="1">
    <source>
        <dbReference type="ARBA" id="ARBA00004123"/>
    </source>
</evidence>
<gene>
    <name evidence="9" type="ORF">OT_ostta04g00390</name>
</gene>
<comment type="caution">
    <text evidence="9">The sequence shown here is derived from an EMBL/GenBank/DDBJ whole genome shotgun (WGS) entry which is preliminary data.</text>
</comment>
<dbReference type="Pfam" id="PF16922">
    <property type="entry name" value="SLD5_C"/>
    <property type="match status" value="1"/>
</dbReference>
<dbReference type="RefSeq" id="XP_003078564.2">
    <property type="nucleotide sequence ID" value="XM_003078516.2"/>
</dbReference>
<dbReference type="OrthoDB" id="338231at2759"/>
<dbReference type="PANTHER" id="PTHR21206">
    <property type="entry name" value="SLD5 PROTEIN"/>
    <property type="match status" value="1"/>
</dbReference>
<dbReference type="SUPFAM" id="SSF158573">
    <property type="entry name" value="GINS helical bundle-like"/>
    <property type="match status" value="1"/>
</dbReference>
<protein>
    <recommendedName>
        <fullName evidence="3">DNA replication complex GINS protein SLD5</fullName>
    </recommendedName>
</protein>
<dbReference type="InterPro" id="IPR031633">
    <property type="entry name" value="SLD5_C"/>
</dbReference>